<sequence length="94" mass="10319">MKRLELKLKQFAEIETLLMKECEQVERAKQRFAAERTRVISARFGTAGTMPAMNASGVGPSMSSNGNNRPQMICASPSQPSISGFGNNQQVHPH</sequence>
<accession>A0A392RVB7</accession>
<proteinExistence type="predicted"/>
<comment type="caution">
    <text evidence="3">The sequence shown here is derived from an EMBL/GenBank/DDBJ whole genome shotgun (WGS) entry which is preliminary data.</text>
</comment>
<feature type="compositionally biased region" description="Polar residues" evidence="1">
    <location>
        <begin position="61"/>
        <end position="94"/>
    </location>
</feature>
<evidence type="ECO:0000256" key="1">
    <source>
        <dbReference type="SAM" id="MobiDB-lite"/>
    </source>
</evidence>
<evidence type="ECO:0000313" key="4">
    <source>
        <dbReference type="Proteomes" id="UP000265520"/>
    </source>
</evidence>
<dbReference type="EMBL" id="LXQA010281121">
    <property type="protein sequence ID" value="MCI40563.1"/>
    <property type="molecule type" value="Genomic_DNA"/>
</dbReference>
<evidence type="ECO:0000259" key="2">
    <source>
        <dbReference type="Pfam" id="PF16495"/>
    </source>
</evidence>
<dbReference type="AlphaFoldDB" id="A0A392RVB7"/>
<keyword evidence="4" id="KW-1185">Reference proteome</keyword>
<evidence type="ECO:0000313" key="3">
    <source>
        <dbReference type="EMBL" id="MCI40563.1"/>
    </source>
</evidence>
<dbReference type="InterPro" id="IPR032451">
    <property type="entry name" value="SMARCC_C"/>
</dbReference>
<feature type="domain" description="SMARCC C-terminal" evidence="2">
    <location>
        <begin position="1"/>
        <end position="45"/>
    </location>
</feature>
<dbReference type="Pfam" id="PF16495">
    <property type="entry name" value="SWIRM-assoc_1"/>
    <property type="match status" value="1"/>
</dbReference>
<dbReference type="Proteomes" id="UP000265520">
    <property type="component" value="Unassembled WGS sequence"/>
</dbReference>
<protein>
    <submittedName>
        <fullName evidence="3">SWI/SNF complex subunit SWI3C-like</fullName>
    </submittedName>
</protein>
<reference evidence="3 4" key="1">
    <citation type="journal article" date="2018" name="Front. Plant Sci.">
        <title>Red Clover (Trifolium pratense) and Zigzag Clover (T. medium) - A Picture of Genomic Similarities and Differences.</title>
        <authorList>
            <person name="Dluhosova J."/>
            <person name="Istvanek J."/>
            <person name="Nedelnik J."/>
            <person name="Repkova J."/>
        </authorList>
    </citation>
    <scope>NUCLEOTIDE SEQUENCE [LARGE SCALE GENOMIC DNA]</scope>
    <source>
        <strain evidence="4">cv. 10/8</strain>
        <tissue evidence="3">Leaf</tissue>
    </source>
</reference>
<feature type="non-terminal residue" evidence="3">
    <location>
        <position position="94"/>
    </location>
</feature>
<feature type="region of interest" description="Disordered" evidence="1">
    <location>
        <begin position="49"/>
        <end position="94"/>
    </location>
</feature>
<name>A0A392RVB7_9FABA</name>
<organism evidence="3 4">
    <name type="scientific">Trifolium medium</name>
    <dbReference type="NCBI Taxonomy" id="97028"/>
    <lineage>
        <taxon>Eukaryota</taxon>
        <taxon>Viridiplantae</taxon>
        <taxon>Streptophyta</taxon>
        <taxon>Embryophyta</taxon>
        <taxon>Tracheophyta</taxon>
        <taxon>Spermatophyta</taxon>
        <taxon>Magnoliopsida</taxon>
        <taxon>eudicotyledons</taxon>
        <taxon>Gunneridae</taxon>
        <taxon>Pentapetalae</taxon>
        <taxon>rosids</taxon>
        <taxon>fabids</taxon>
        <taxon>Fabales</taxon>
        <taxon>Fabaceae</taxon>
        <taxon>Papilionoideae</taxon>
        <taxon>50 kb inversion clade</taxon>
        <taxon>NPAAA clade</taxon>
        <taxon>Hologalegina</taxon>
        <taxon>IRL clade</taxon>
        <taxon>Trifolieae</taxon>
        <taxon>Trifolium</taxon>
    </lineage>
</organism>